<keyword evidence="2" id="KW-1185">Reference proteome</keyword>
<reference evidence="2" key="1">
    <citation type="journal article" date="2024" name="Front. Bioeng. Biotechnol.">
        <title>Genome-scale model development and genomic sequencing of the oleaginous clade Lipomyces.</title>
        <authorList>
            <person name="Czajka J.J."/>
            <person name="Han Y."/>
            <person name="Kim J."/>
            <person name="Mondo S.J."/>
            <person name="Hofstad B.A."/>
            <person name="Robles A."/>
            <person name="Haridas S."/>
            <person name="Riley R."/>
            <person name="LaButti K."/>
            <person name="Pangilinan J."/>
            <person name="Andreopoulos W."/>
            <person name="Lipzen A."/>
            <person name="Yan J."/>
            <person name="Wang M."/>
            <person name="Ng V."/>
            <person name="Grigoriev I.V."/>
            <person name="Spatafora J.W."/>
            <person name="Magnuson J.K."/>
            <person name="Baker S.E."/>
            <person name="Pomraning K.R."/>
        </authorList>
    </citation>
    <scope>NUCLEOTIDE SEQUENCE [LARGE SCALE GENOMIC DNA]</scope>
    <source>
        <strain evidence="2">CBS 7786</strain>
    </source>
</reference>
<organism evidence="1 2">
    <name type="scientific">Lipomyces kononenkoae</name>
    <name type="common">Yeast</name>
    <dbReference type="NCBI Taxonomy" id="34357"/>
    <lineage>
        <taxon>Eukaryota</taxon>
        <taxon>Fungi</taxon>
        <taxon>Dikarya</taxon>
        <taxon>Ascomycota</taxon>
        <taxon>Saccharomycotina</taxon>
        <taxon>Lipomycetes</taxon>
        <taxon>Lipomycetales</taxon>
        <taxon>Lipomycetaceae</taxon>
        <taxon>Lipomyces</taxon>
    </lineage>
</organism>
<evidence type="ECO:0000313" key="1">
    <source>
        <dbReference type="EMBL" id="KAK9234340.1"/>
    </source>
</evidence>
<dbReference type="EMBL" id="MU971486">
    <property type="protein sequence ID" value="KAK9234340.1"/>
    <property type="molecule type" value="Genomic_DNA"/>
</dbReference>
<proteinExistence type="predicted"/>
<sequence length="267" mass="30192">MTKSDTLVGKRHRSGRGSRSSIACKVCHTSKIKCDVSTHGSPCSRCQERGVIVCELIQSRRGTYDRKEWLKKVKARKEVEERERRTKKMQCEIAFGCQSPNACSYYSSSTPTVIGHIQTAPSFEKPTGKLMPSLSLCDQHQSVAEQTAVTLYGSKRLLLQSIPDHVYRQSDAELHKSRAAIADWHTPPSHFREFVLDRAEEQHFETLLPRWDGVRLKSDLIWPRLCPSQSVVTAETVIGSIANDAEFEDTVNGFYPYANEPQPRVKV</sequence>
<evidence type="ECO:0000313" key="2">
    <source>
        <dbReference type="Proteomes" id="UP001433508"/>
    </source>
</evidence>
<comment type="caution">
    <text evidence="1">The sequence shown here is derived from an EMBL/GenBank/DDBJ whole genome shotgun (WGS) entry which is preliminary data.</text>
</comment>
<name>A0ACC3SRY8_LIPKO</name>
<protein>
    <submittedName>
        <fullName evidence="1">Uncharacterized protein</fullName>
    </submittedName>
</protein>
<gene>
    <name evidence="1" type="ORF">V1525DRAFT_66082</name>
</gene>
<dbReference type="Proteomes" id="UP001433508">
    <property type="component" value="Unassembled WGS sequence"/>
</dbReference>
<accession>A0ACC3SRY8</accession>